<proteinExistence type="predicted"/>
<dbReference type="GO" id="GO:0090575">
    <property type="term" value="C:RNA polymerase II transcription regulator complex"/>
    <property type="evidence" value="ECO:0007669"/>
    <property type="project" value="TreeGrafter"/>
</dbReference>
<feature type="domain" description="BZIP" evidence="4">
    <location>
        <begin position="58"/>
        <end position="72"/>
    </location>
</feature>
<comment type="caution">
    <text evidence="5">The sequence shown here is derived from an EMBL/GenBank/DDBJ whole genome shotgun (WGS) entry which is preliminary data.</text>
</comment>
<dbReference type="SUPFAM" id="SSF57959">
    <property type="entry name" value="Leucine zipper domain"/>
    <property type="match status" value="1"/>
</dbReference>
<dbReference type="InterPro" id="IPR046347">
    <property type="entry name" value="bZIP_sf"/>
</dbReference>
<feature type="compositionally biased region" description="Polar residues" evidence="3">
    <location>
        <begin position="319"/>
        <end position="330"/>
    </location>
</feature>
<evidence type="ECO:0000313" key="6">
    <source>
        <dbReference type="Proteomes" id="UP000254866"/>
    </source>
</evidence>
<dbReference type="Pfam" id="PF00170">
    <property type="entry name" value="bZIP_1"/>
    <property type="match status" value="1"/>
</dbReference>
<reference evidence="5 6" key="1">
    <citation type="journal article" date="2018" name="IMA Fungus">
        <title>IMA Genome-F 9: Draft genome sequence of Annulohypoxylon stygium, Aspergillus mulundensis, Berkeleyomyces basicola (syn. Thielaviopsis basicola), Ceratocystis smalleyi, two Cercospora beticola strains, Coleophoma cylindrospora, Fusarium fracticaudum, Phialophora cf. hyalina, and Morchella septimelata.</title>
        <authorList>
            <person name="Wingfield B.D."/>
            <person name="Bills G.F."/>
            <person name="Dong Y."/>
            <person name="Huang W."/>
            <person name="Nel W.J."/>
            <person name="Swalarsk-Parry B.S."/>
            <person name="Vaghefi N."/>
            <person name="Wilken P.M."/>
            <person name="An Z."/>
            <person name="de Beer Z.W."/>
            <person name="De Vos L."/>
            <person name="Chen L."/>
            <person name="Duong T.A."/>
            <person name="Gao Y."/>
            <person name="Hammerbacher A."/>
            <person name="Kikkert J.R."/>
            <person name="Li Y."/>
            <person name="Li H."/>
            <person name="Li K."/>
            <person name="Li Q."/>
            <person name="Liu X."/>
            <person name="Ma X."/>
            <person name="Naidoo K."/>
            <person name="Pethybridge S.J."/>
            <person name="Sun J."/>
            <person name="Steenkamp E.T."/>
            <person name="van der Nest M.A."/>
            <person name="van Wyk S."/>
            <person name="Wingfield M.J."/>
            <person name="Xiong C."/>
            <person name="Yue Q."/>
            <person name="Zhang X."/>
        </authorList>
    </citation>
    <scope>NUCLEOTIDE SEQUENCE [LARGE SCALE GENOMIC DNA]</scope>
    <source>
        <strain evidence="5 6">BP 5553</strain>
    </source>
</reference>
<dbReference type="Proteomes" id="UP000254866">
    <property type="component" value="Unassembled WGS sequence"/>
</dbReference>
<feature type="compositionally biased region" description="Polar residues" evidence="3">
    <location>
        <begin position="348"/>
        <end position="364"/>
    </location>
</feature>
<protein>
    <recommendedName>
        <fullName evidence="4">BZIP domain-containing protein</fullName>
    </recommendedName>
</protein>
<gene>
    <name evidence="5" type="ORF">BP5553_00598</name>
</gene>
<feature type="compositionally biased region" description="Low complexity" evidence="3">
    <location>
        <begin position="256"/>
        <end position="265"/>
    </location>
</feature>
<evidence type="ECO:0000256" key="2">
    <source>
        <dbReference type="ARBA" id="ARBA00023242"/>
    </source>
</evidence>
<feature type="compositionally biased region" description="Polar residues" evidence="3">
    <location>
        <begin position="297"/>
        <end position="306"/>
    </location>
</feature>
<comment type="subcellular location">
    <subcellularLocation>
        <location evidence="1">Nucleus</location>
    </subcellularLocation>
</comment>
<evidence type="ECO:0000313" key="5">
    <source>
        <dbReference type="EMBL" id="RDL40619.1"/>
    </source>
</evidence>
<dbReference type="PANTHER" id="PTHR40621:SF9">
    <property type="entry name" value="MEAB PROTEIN"/>
    <property type="match status" value="1"/>
</dbReference>
<sequence>MADSMSIDKKEPPREGSEDSMDLNSPTPEAEAGAPQENVTQQKRKGGRKPIYATSEERKQRNRQAQAAFRERRTEYIKQLEETIRVHETNLHSLQTAHRSAADECLMLRYKNSLLERILLEKGIDVQAELRAKTGSPHLGPTHMAPNIAQAPTVQRAIMNRHHQARRSQSSIAPKLEPGAPLQSPQARPTPSSHSSSPTSNSPGFHNPGVLTPPATESQMQFQQQQQQRLQPIKPQAPHALPAKNGGVGNTGGGPALAPKAPGPKQEYDAQADMVEDQDPADSGPGPYPEPLPPTQHHMNQHQILNPQPPPHALGHQGTGNPQTFGSMTQLLDPYDPMLDMDPFGLSASMQFPSSFPFDTSSMR</sequence>
<feature type="compositionally biased region" description="Low complexity" evidence="3">
    <location>
        <begin position="189"/>
        <end position="203"/>
    </location>
</feature>
<feature type="compositionally biased region" description="Gly residues" evidence="3">
    <location>
        <begin position="246"/>
        <end position="255"/>
    </location>
</feature>
<keyword evidence="2" id="KW-0539">Nucleus</keyword>
<dbReference type="EMBL" id="NPIC01000001">
    <property type="protein sequence ID" value="RDL40619.1"/>
    <property type="molecule type" value="Genomic_DNA"/>
</dbReference>
<dbReference type="AlphaFoldDB" id="A0A370TYL6"/>
<dbReference type="PANTHER" id="PTHR40621">
    <property type="entry name" value="TRANSCRIPTION FACTOR KAPC-RELATED"/>
    <property type="match status" value="1"/>
</dbReference>
<feature type="region of interest" description="Disordered" evidence="3">
    <location>
        <begin position="161"/>
        <end position="336"/>
    </location>
</feature>
<dbReference type="GeneID" id="43593447"/>
<dbReference type="RefSeq" id="XP_031873275.1">
    <property type="nucleotide sequence ID" value="XM_032009221.1"/>
</dbReference>
<name>A0A370TYL6_9HELO</name>
<dbReference type="SMART" id="SM00338">
    <property type="entry name" value="BRLZ"/>
    <property type="match status" value="1"/>
</dbReference>
<dbReference type="CDD" id="cd14688">
    <property type="entry name" value="bZIP_YAP"/>
    <property type="match status" value="1"/>
</dbReference>
<dbReference type="Gene3D" id="1.20.5.170">
    <property type="match status" value="1"/>
</dbReference>
<dbReference type="GO" id="GO:0001228">
    <property type="term" value="F:DNA-binding transcription activator activity, RNA polymerase II-specific"/>
    <property type="evidence" value="ECO:0007669"/>
    <property type="project" value="TreeGrafter"/>
</dbReference>
<dbReference type="InterPro" id="IPR004827">
    <property type="entry name" value="bZIP"/>
</dbReference>
<keyword evidence="6" id="KW-1185">Reference proteome</keyword>
<feature type="region of interest" description="Disordered" evidence="3">
    <location>
        <begin position="1"/>
        <end position="69"/>
    </location>
</feature>
<evidence type="ECO:0000256" key="3">
    <source>
        <dbReference type="SAM" id="MobiDB-lite"/>
    </source>
</evidence>
<dbReference type="GO" id="GO:0000976">
    <property type="term" value="F:transcription cis-regulatory region binding"/>
    <property type="evidence" value="ECO:0007669"/>
    <property type="project" value="InterPro"/>
</dbReference>
<dbReference type="InterPro" id="IPR050936">
    <property type="entry name" value="AP-1-like"/>
</dbReference>
<feature type="compositionally biased region" description="Low complexity" evidence="3">
    <location>
        <begin position="219"/>
        <end position="231"/>
    </location>
</feature>
<dbReference type="OrthoDB" id="2285533at2759"/>
<feature type="region of interest" description="Disordered" evidence="3">
    <location>
        <begin position="345"/>
        <end position="364"/>
    </location>
</feature>
<dbReference type="PROSITE" id="PS00036">
    <property type="entry name" value="BZIP_BASIC"/>
    <property type="match status" value="1"/>
</dbReference>
<dbReference type="STRING" id="2656787.A0A370TYL6"/>
<evidence type="ECO:0000259" key="4">
    <source>
        <dbReference type="PROSITE" id="PS00036"/>
    </source>
</evidence>
<organism evidence="5 6">
    <name type="scientific">Venustampulla echinocandica</name>
    <dbReference type="NCBI Taxonomy" id="2656787"/>
    <lineage>
        <taxon>Eukaryota</taxon>
        <taxon>Fungi</taxon>
        <taxon>Dikarya</taxon>
        <taxon>Ascomycota</taxon>
        <taxon>Pezizomycotina</taxon>
        <taxon>Leotiomycetes</taxon>
        <taxon>Helotiales</taxon>
        <taxon>Pleuroascaceae</taxon>
        <taxon>Venustampulla</taxon>
    </lineage>
</organism>
<evidence type="ECO:0000256" key="1">
    <source>
        <dbReference type="ARBA" id="ARBA00004123"/>
    </source>
</evidence>
<accession>A0A370TYL6</accession>
<feature type="compositionally biased region" description="Basic and acidic residues" evidence="3">
    <location>
        <begin position="1"/>
        <end position="17"/>
    </location>
</feature>